<dbReference type="Proteomes" id="UP000545588">
    <property type="component" value="Unassembled WGS sequence"/>
</dbReference>
<dbReference type="PANTHER" id="PTHR46558:SF15">
    <property type="entry name" value="HELIX-TURN-HELIX DOMAIN PROTEIN"/>
    <property type="match status" value="1"/>
</dbReference>
<evidence type="ECO:0000259" key="3">
    <source>
        <dbReference type="PROSITE" id="PS50943"/>
    </source>
</evidence>
<dbReference type="Gene3D" id="1.10.260.40">
    <property type="entry name" value="lambda repressor-like DNA-binding domains"/>
    <property type="match status" value="1"/>
</dbReference>
<dbReference type="Pfam" id="PF01381">
    <property type="entry name" value="HTH_3"/>
    <property type="match status" value="1"/>
</dbReference>
<dbReference type="InterPro" id="IPR001387">
    <property type="entry name" value="Cro/C1-type_HTH"/>
</dbReference>
<evidence type="ECO:0000313" key="4">
    <source>
        <dbReference type="EMBL" id="CAD2071381.1"/>
    </source>
</evidence>
<dbReference type="PANTHER" id="PTHR46558">
    <property type="entry name" value="TRACRIPTIONAL REGULATORY PROTEIN-RELATED-RELATED"/>
    <property type="match status" value="1"/>
</dbReference>
<comment type="caution">
    <text evidence="4">The sequence shown here is derived from an EMBL/GenBank/DDBJ whole genome shotgun (WGS) entry which is preliminary data.</text>
</comment>
<accession>A0A6V7R207</accession>
<dbReference type="EMBL" id="JACHFF010000002">
    <property type="protein sequence ID" value="MBB6423587.1"/>
    <property type="molecule type" value="Genomic_DNA"/>
</dbReference>
<name>A0A6V7R207_9STAP</name>
<dbReference type="SUPFAM" id="SSF47413">
    <property type="entry name" value="lambda repressor-like DNA-binding domains"/>
    <property type="match status" value="1"/>
</dbReference>
<dbReference type="GO" id="GO:0003677">
    <property type="term" value="F:DNA binding"/>
    <property type="evidence" value="ECO:0007669"/>
    <property type="project" value="UniProtKB-KW"/>
</dbReference>
<evidence type="ECO:0000313" key="6">
    <source>
        <dbReference type="Proteomes" id="UP000534001"/>
    </source>
</evidence>
<evidence type="ECO:0000313" key="5">
    <source>
        <dbReference type="EMBL" id="MBB6423587.1"/>
    </source>
</evidence>
<keyword evidence="1" id="KW-0238">DNA-binding</keyword>
<reference evidence="4 6" key="1">
    <citation type="submission" date="2020-07" db="EMBL/GenBank/DDBJ databases">
        <authorList>
            <person name="Criscuolo A."/>
        </authorList>
    </citation>
    <scope>NUCLEOTIDE SEQUENCE [LARGE SCALE GENOMIC DNA]</scope>
    <source>
        <strain evidence="4">CIP111751</strain>
    </source>
</reference>
<keyword evidence="2" id="KW-0472">Membrane</keyword>
<keyword evidence="2" id="KW-0812">Transmembrane</keyword>
<dbReference type="AlphaFoldDB" id="A0A6V7R207"/>
<dbReference type="Proteomes" id="UP000534001">
    <property type="component" value="Unassembled WGS sequence"/>
</dbReference>
<dbReference type="InterPro" id="IPR010982">
    <property type="entry name" value="Lambda_DNA-bd_dom_sf"/>
</dbReference>
<sequence length="182" mass="21665">MELSKQIKKYRKRYEYSQEQLAEKIYVSRQTISNWENNKSYPDVHNLMMLSVLFNVSIDELIKGDIEYIREKAHQKKWKLWSGIMLISALIAVFLFVPAILQDNRTLLISSILLYIIALLAAIPLEIMKRKYKIYTYRQLVDFYDEKNIRKKKTAGDIVITYLSIPMLLILVMLISYFMFYS</sequence>
<evidence type="ECO:0000256" key="2">
    <source>
        <dbReference type="SAM" id="Phobius"/>
    </source>
</evidence>
<feature type="transmembrane region" description="Helical" evidence="2">
    <location>
        <begin position="107"/>
        <end position="128"/>
    </location>
</feature>
<evidence type="ECO:0000313" key="7">
    <source>
        <dbReference type="Proteomes" id="UP000545588"/>
    </source>
</evidence>
<gene>
    <name evidence="5" type="ORF">HNR41_001559</name>
    <name evidence="4" type="ORF">JEOCOQ751_00221</name>
</gene>
<keyword evidence="2" id="KW-1133">Transmembrane helix</keyword>
<protein>
    <submittedName>
        <fullName evidence="5">Transcriptional regulator with XRE-family HTH domain</fullName>
    </submittedName>
</protein>
<organism evidence="4 6">
    <name type="scientific">Jeotgalicoccus coquinae</name>
    <dbReference type="NCBI Taxonomy" id="709509"/>
    <lineage>
        <taxon>Bacteria</taxon>
        <taxon>Bacillati</taxon>
        <taxon>Bacillota</taxon>
        <taxon>Bacilli</taxon>
        <taxon>Bacillales</taxon>
        <taxon>Staphylococcaceae</taxon>
        <taxon>Jeotgalicoccus</taxon>
    </lineage>
</organism>
<dbReference type="SMART" id="SM00530">
    <property type="entry name" value="HTH_XRE"/>
    <property type="match status" value="1"/>
</dbReference>
<evidence type="ECO:0000256" key="1">
    <source>
        <dbReference type="ARBA" id="ARBA00023125"/>
    </source>
</evidence>
<keyword evidence="7" id="KW-1185">Reference proteome</keyword>
<feature type="transmembrane region" description="Helical" evidence="2">
    <location>
        <begin position="159"/>
        <end position="180"/>
    </location>
</feature>
<feature type="domain" description="HTH cro/C1-type" evidence="3">
    <location>
        <begin position="7"/>
        <end position="61"/>
    </location>
</feature>
<proteinExistence type="predicted"/>
<reference evidence="5 7" key="2">
    <citation type="submission" date="2020-08" db="EMBL/GenBank/DDBJ databases">
        <title>Genomic Encyclopedia of Type Strains, Phase IV (KMG-IV): sequencing the most valuable type-strain genomes for metagenomic binning, comparative biology and taxonomic classification.</title>
        <authorList>
            <person name="Goeker M."/>
        </authorList>
    </citation>
    <scope>NUCLEOTIDE SEQUENCE [LARGE SCALE GENOMIC DNA]</scope>
    <source>
        <strain evidence="5 7">DSM 22419</strain>
    </source>
</reference>
<dbReference type="RefSeq" id="WP_184283363.1">
    <property type="nucleotide sequence ID" value="NZ_BMCO01000002.1"/>
</dbReference>
<dbReference type="PROSITE" id="PS50943">
    <property type="entry name" value="HTH_CROC1"/>
    <property type="match status" value="1"/>
</dbReference>
<dbReference type="EMBL" id="CAJEWA010000004">
    <property type="protein sequence ID" value="CAD2071381.1"/>
    <property type="molecule type" value="Genomic_DNA"/>
</dbReference>
<dbReference type="CDD" id="cd00093">
    <property type="entry name" value="HTH_XRE"/>
    <property type="match status" value="1"/>
</dbReference>
<feature type="transmembrane region" description="Helical" evidence="2">
    <location>
        <begin position="80"/>
        <end position="101"/>
    </location>
</feature>